<evidence type="ECO:0000256" key="9">
    <source>
        <dbReference type="ARBA" id="ARBA00041919"/>
    </source>
</evidence>
<evidence type="ECO:0000256" key="8">
    <source>
        <dbReference type="ARBA" id="ARBA00040574"/>
    </source>
</evidence>
<dbReference type="PROSITE" id="PS00903">
    <property type="entry name" value="CYT_DCMP_DEAMINASES_1"/>
    <property type="match status" value="2"/>
</dbReference>
<dbReference type="Gene3D" id="3.40.140.10">
    <property type="entry name" value="Cytidine Deaminase, domain 2"/>
    <property type="match status" value="4"/>
</dbReference>
<organism evidence="14 15">
    <name type="scientific">Alligator mississippiensis</name>
    <name type="common">American alligator</name>
    <dbReference type="NCBI Taxonomy" id="8496"/>
    <lineage>
        <taxon>Eukaryota</taxon>
        <taxon>Metazoa</taxon>
        <taxon>Chordata</taxon>
        <taxon>Craniata</taxon>
        <taxon>Vertebrata</taxon>
        <taxon>Euteleostomi</taxon>
        <taxon>Archelosauria</taxon>
        <taxon>Archosauria</taxon>
        <taxon>Crocodylia</taxon>
        <taxon>Alligatoridae</taxon>
        <taxon>Alligatorinae</taxon>
        <taxon>Alligator</taxon>
    </lineage>
</organism>
<evidence type="ECO:0000313" key="14">
    <source>
        <dbReference type="EMBL" id="KYO36551.1"/>
    </source>
</evidence>
<comment type="cofactor">
    <cofactor evidence="1">
        <name>Zn(2+)</name>
        <dbReference type="ChEBI" id="CHEBI:29105"/>
    </cofactor>
</comment>
<dbReference type="SUPFAM" id="SSF53927">
    <property type="entry name" value="Cytidine deaminase-like"/>
    <property type="match status" value="4"/>
</dbReference>
<evidence type="ECO:0000256" key="3">
    <source>
        <dbReference type="ARBA" id="ARBA00012783"/>
    </source>
</evidence>
<dbReference type="InterPro" id="IPR002125">
    <property type="entry name" value="CMP_dCMP_dom"/>
</dbReference>
<dbReference type="EC" id="3.5.4.5" evidence="3"/>
<evidence type="ECO:0000256" key="1">
    <source>
        <dbReference type="ARBA" id="ARBA00001947"/>
    </source>
</evidence>
<accession>A0A151NIB4</accession>
<keyword evidence="7" id="KW-0862">Zinc</keyword>
<evidence type="ECO:0000256" key="6">
    <source>
        <dbReference type="ARBA" id="ARBA00022801"/>
    </source>
</evidence>
<protein>
    <recommendedName>
        <fullName evidence="8">Cytidine and dCMP deaminase domain-containing protein 1</fullName>
        <ecNumber evidence="3">3.5.4.5</ecNumber>
    </recommendedName>
    <alternativeName>
        <fullName evidence="9">Cytidine deaminase</fullName>
    </alternativeName>
</protein>
<evidence type="ECO:0000313" key="15">
    <source>
        <dbReference type="Proteomes" id="UP000050525"/>
    </source>
</evidence>
<comment type="caution">
    <text evidence="14">The sequence shown here is derived from an EMBL/GenBank/DDBJ whole genome shotgun (WGS) entry which is preliminary data.</text>
</comment>
<dbReference type="InterPro" id="IPR016192">
    <property type="entry name" value="APOBEC/CMP_deaminase_Zn-bd"/>
</dbReference>
<feature type="region of interest" description="Disordered" evidence="12">
    <location>
        <begin position="427"/>
        <end position="461"/>
    </location>
</feature>
<dbReference type="PANTHER" id="PTHR11086:SF14">
    <property type="entry name" value="CYTIDINE AND DCMP DEAMINASE DOMAIN-CONTAINING PROTEIN 1"/>
    <property type="match status" value="1"/>
</dbReference>
<keyword evidence="4" id="KW-0479">Metal-binding</keyword>
<evidence type="ECO:0000256" key="4">
    <source>
        <dbReference type="ARBA" id="ARBA00022723"/>
    </source>
</evidence>
<keyword evidence="15" id="KW-1185">Reference proteome</keyword>
<dbReference type="STRING" id="8496.A0A151NIB4"/>
<dbReference type="GO" id="GO:0008270">
    <property type="term" value="F:zinc ion binding"/>
    <property type="evidence" value="ECO:0007669"/>
    <property type="project" value="InterPro"/>
</dbReference>
<dbReference type="GO" id="GO:0005737">
    <property type="term" value="C:cytoplasm"/>
    <property type="evidence" value="ECO:0007669"/>
    <property type="project" value="TreeGrafter"/>
</dbReference>
<comment type="catalytic activity">
    <reaction evidence="10">
        <text>2'-deoxycytidine + H2O + H(+) = 2'-deoxyuridine + NH4(+)</text>
        <dbReference type="Rhea" id="RHEA:13433"/>
        <dbReference type="ChEBI" id="CHEBI:15377"/>
        <dbReference type="ChEBI" id="CHEBI:15378"/>
        <dbReference type="ChEBI" id="CHEBI:15698"/>
        <dbReference type="ChEBI" id="CHEBI:16450"/>
        <dbReference type="ChEBI" id="CHEBI:28938"/>
        <dbReference type="EC" id="3.5.4.5"/>
    </reaction>
</comment>
<dbReference type="GO" id="GO:0004132">
    <property type="term" value="F:dCMP deaminase activity"/>
    <property type="evidence" value="ECO:0007669"/>
    <property type="project" value="TreeGrafter"/>
</dbReference>
<evidence type="ECO:0000256" key="2">
    <source>
        <dbReference type="ARBA" id="ARBA00006576"/>
    </source>
</evidence>
<keyword evidence="6" id="KW-0378">Hydrolase</keyword>
<evidence type="ECO:0000256" key="12">
    <source>
        <dbReference type="SAM" id="MobiDB-lite"/>
    </source>
</evidence>
<reference evidence="14 15" key="1">
    <citation type="journal article" date="2012" name="Genome Biol.">
        <title>Sequencing three crocodilian genomes to illuminate the evolution of archosaurs and amniotes.</title>
        <authorList>
            <person name="St John J.A."/>
            <person name="Braun E.L."/>
            <person name="Isberg S.R."/>
            <person name="Miles L.G."/>
            <person name="Chong A.Y."/>
            <person name="Gongora J."/>
            <person name="Dalzell P."/>
            <person name="Moran C."/>
            <person name="Bed'hom B."/>
            <person name="Abzhanov A."/>
            <person name="Burgess S.C."/>
            <person name="Cooksey A.M."/>
            <person name="Castoe T.A."/>
            <person name="Crawford N.G."/>
            <person name="Densmore L.D."/>
            <person name="Drew J.C."/>
            <person name="Edwards S.V."/>
            <person name="Faircloth B.C."/>
            <person name="Fujita M.K."/>
            <person name="Greenwold M.J."/>
            <person name="Hoffmann F.G."/>
            <person name="Howard J.M."/>
            <person name="Iguchi T."/>
            <person name="Janes D.E."/>
            <person name="Khan S.Y."/>
            <person name="Kohno S."/>
            <person name="de Koning A.J."/>
            <person name="Lance S.L."/>
            <person name="McCarthy F.M."/>
            <person name="McCormack J.E."/>
            <person name="Merchant M.E."/>
            <person name="Peterson D.G."/>
            <person name="Pollock D.D."/>
            <person name="Pourmand N."/>
            <person name="Raney B.J."/>
            <person name="Roessler K.A."/>
            <person name="Sanford J.R."/>
            <person name="Sawyer R.H."/>
            <person name="Schmidt C.J."/>
            <person name="Triplett E.W."/>
            <person name="Tuberville T.D."/>
            <person name="Venegas-Anaya M."/>
            <person name="Howard J.T."/>
            <person name="Jarvis E.D."/>
            <person name="Guillette L.J.Jr."/>
            <person name="Glenn T.C."/>
            <person name="Green R.E."/>
            <person name="Ray D.A."/>
        </authorList>
    </citation>
    <scope>NUCLEOTIDE SEQUENCE [LARGE SCALE GENOMIC DNA]</scope>
    <source>
        <strain evidence="14">KSC_2009_1</strain>
    </source>
</reference>
<feature type="compositionally biased region" description="Basic and acidic residues" evidence="12">
    <location>
        <begin position="384"/>
        <end position="407"/>
    </location>
</feature>
<dbReference type="Proteomes" id="UP000050525">
    <property type="component" value="Unassembled WGS sequence"/>
</dbReference>
<dbReference type="EMBL" id="AKHW03002956">
    <property type="protein sequence ID" value="KYO36551.1"/>
    <property type="molecule type" value="Genomic_DNA"/>
</dbReference>
<name>A0A151NIB4_ALLMI</name>
<feature type="domain" description="CMP/dCMP-type deaminase" evidence="13">
    <location>
        <begin position="674"/>
        <end position="804"/>
    </location>
</feature>
<evidence type="ECO:0000256" key="5">
    <source>
        <dbReference type="ARBA" id="ARBA00022737"/>
    </source>
</evidence>
<dbReference type="Pfam" id="PF00383">
    <property type="entry name" value="dCMP_cyt_deam_1"/>
    <property type="match status" value="2"/>
</dbReference>
<evidence type="ECO:0000256" key="11">
    <source>
        <dbReference type="ARBA" id="ARBA00049558"/>
    </source>
</evidence>
<comment type="catalytic activity">
    <reaction evidence="11">
        <text>cytidine + H2O + H(+) = uridine + NH4(+)</text>
        <dbReference type="Rhea" id="RHEA:16069"/>
        <dbReference type="ChEBI" id="CHEBI:15377"/>
        <dbReference type="ChEBI" id="CHEBI:15378"/>
        <dbReference type="ChEBI" id="CHEBI:16704"/>
        <dbReference type="ChEBI" id="CHEBI:17562"/>
        <dbReference type="ChEBI" id="CHEBI:28938"/>
        <dbReference type="EC" id="3.5.4.5"/>
    </reaction>
</comment>
<feature type="domain" description="CMP/dCMP-type deaminase" evidence="13">
    <location>
        <begin position="226"/>
        <end position="359"/>
    </location>
</feature>
<dbReference type="eggNOG" id="KOG3127">
    <property type="taxonomic scope" value="Eukaryota"/>
</dbReference>
<dbReference type="AlphaFoldDB" id="A0A151NIB4"/>
<dbReference type="InterPro" id="IPR016193">
    <property type="entry name" value="Cytidine_deaminase-like"/>
</dbReference>
<gene>
    <name evidence="14" type="ORF">Y1Q_0024264</name>
</gene>
<evidence type="ECO:0000256" key="7">
    <source>
        <dbReference type="ARBA" id="ARBA00022833"/>
    </source>
</evidence>
<dbReference type="InterPro" id="IPR015517">
    <property type="entry name" value="dCMP_deaminase-rel"/>
</dbReference>
<feature type="domain" description="CMP/dCMP-type deaminase" evidence="13">
    <location>
        <begin position="13"/>
        <end position="132"/>
    </location>
</feature>
<sequence length="908" mass="102148">MEPDYYPPARIGKKKDMYMFLALHMEKSPACNNAPEKFNKTGIVVCEADKIHRVMAMGCSTQNLHAVQQIILNVPHSLNNCTVYLSRKPCSTCATFLIQGSVASVYYWPFSPEIKGEKKEIEEDLKQVDQMFLRSHISSSVFLPDVDSDMVKSKISRRIRRQQCPKCKLTYADTVPEDMEDICSLLNMKGHANACKVQMNHALRSLDYLLHCCHGKFEIKDTDVEERHTHALQLCYLLAARSDDPNQGVGCILYSQNGYFFGVGYNGYPIGAKFGNLPRRGRINKNKQGTAKKPFLVHAEVNALLFRTKKKIEENDVLYCSKPPCLECQNYIECVGIKNIVSVHESSKPTSNQESILESLKKKFTYNQWEPLHMESEASVSSKPQEDSEEKHGEDFKRQSDKGPPDRLQEKEDLCIFLALHMENSPNCKIPGGNDGDSQPNTGGNDGDNQPNTGGNDGDNQPNTAIFCKTGIVICEAEKPKRIITMDCSTTELHAVPKALLRLPNAVRGCEVYLSRMPCLSCAKFLVQAQVSKVSYWPNLEMQITETSMNQLEVETKQVDSIFRESYITAEIYIPILDYKTVDEKIFPKTGSPDYHMTLAPINSIFDQKASRKLLEILNLQHVKKENQFTKSYKEEIKNAQKCFQKLASGIDNQITEKNVEKLVHIITHKNSEYIHPLQLCYLLAARNDSYNAGVGTLIYHKDIIVAVGYNGYPKGTVNSLFAKKDDGSFDEWGVICAEANAIILRTEEDLNGAVLITTVEPCSDCMKLIEQMKIQKVIWPDRVRNDQAKEATEDPANSGVPQLMKPRGVVDLTKSFEMDEEPTKIKDTEETSVLGEEGEKKAIVAEEELSSGKATIESLKFASHNGEEPCVKAVEDEGINIWNNQNPHSHSNIGKMNLKCQGFYDLL</sequence>
<feature type="region of interest" description="Disordered" evidence="12">
    <location>
        <begin position="375"/>
        <end position="407"/>
    </location>
</feature>
<dbReference type="PANTHER" id="PTHR11086">
    <property type="entry name" value="DEOXYCYTIDYLATE DEAMINASE-RELATED"/>
    <property type="match status" value="1"/>
</dbReference>
<proteinExistence type="inferred from homology"/>
<evidence type="ECO:0000256" key="10">
    <source>
        <dbReference type="ARBA" id="ARBA00049252"/>
    </source>
</evidence>
<feature type="compositionally biased region" description="Polar residues" evidence="12">
    <location>
        <begin position="436"/>
        <end position="461"/>
    </location>
</feature>
<dbReference type="PROSITE" id="PS51747">
    <property type="entry name" value="CYT_DCMP_DEAMINASES_2"/>
    <property type="match status" value="3"/>
</dbReference>
<keyword evidence="5" id="KW-0677">Repeat</keyword>
<evidence type="ECO:0000259" key="13">
    <source>
        <dbReference type="PROSITE" id="PS51747"/>
    </source>
</evidence>
<comment type="similarity">
    <text evidence="2">Belongs to the cytidine and deoxycytidylate deaminase family.</text>
</comment>